<dbReference type="AlphaFoldDB" id="A0AAD7ZKL3"/>
<reference evidence="1" key="2">
    <citation type="submission" date="2023-05" db="EMBL/GenBank/DDBJ databases">
        <authorList>
            <person name="Fouks B."/>
        </authorList>
    </citation>
    <scope>NUCLEOTIDE SEQUENCE</scope>
    <source>
        <strain evidence="1">Stay&amp;Tobe</strain>
        <tissue evidence="1">Testes</tissue>
    </source>
</reference>
<proteinExistence type="predicted"/>
<evidence type="ECO:0000313" key="1">
    <source>
        <dbReference type="EMBL" id="KAJ9582075.1"/>
    </source>
</evidence>
<dbReference type="EMBL" id="JASPKZ010007830">
    <property type="protein sequence ID" value="KAJ9582075.1"/>
    <property type="molecule type" value="Genomic_DNA"/>
</dbReference>
<protein>
    <submittedName>
        <fullName evidence="1">Uncharacterized protein</fullName>
    </submittedName>
</protein>
<dbReference type="Proteomes" id="UP001233999">
    <property type="component" value="Unassembled WGS sequence"/>
</dbReference>
<reference evidence="1" key="1">
    <citation type="journal article" date="2023" name="IScience">
        <title>Live-bearing cockroach genome reveals convergent evolutionary mechanisms linked to viviparity in insects and beyond.</title>
        <authorList>
            <person name="Fouks B."/>
            <person name="Harrison M.C."/>
            <person name="Mikhailova A.A."/>
            <person name="Marchal E."/>
            <person name="English S."/>
            <person name="Carruthers M."/>
            <person name="Jennings E.C."/>
            <person name="Chiamaka E.L."/>
            <person name="Frigard R.A."/>
            <person name="Pippel M."/>
            <person name="Attardo G.M."/>
            <person name="Benoit J.B."/>
            <person name="Bornberg-Bauer E."/>
            <person name="Tobe S.S."/>
        </authorList>
    </citation>
    <scope>NUCLEOTIDE SEQUENCE</scope>
    <source>
        <strain evidence="1">Stay&amp;Tobe</strain>
    </source>
</reference>
<feature type="non-terminal residue" evidence="1">
    <location>
        <position position="1"/>
    </location>
</feature>
<evidence type="ECO:0000313" key="2">
    <source>
        <dbReference type="Proteomes" id="UP001233999"/>
    </source>
</evidence>
<sequence length="117" mass="13215">AIVLKCGVDTRPILAEISQYCLLCATLIFYPRCCSSESRKKWDLLARARKIEILGGLSYVLGSNRDLVFLVNTVGLGSSDLECPWITVSRNTNSQYFDIVTSLTNKKYYKRVKTCTH</sequence>
<comment type="caution">
    <text evidence="1">The sequence shown here is derived from an EMBL/GenBank/DDBJ whole genome shotgun (WGS) entry which is preliminary data.</text>
</comment>
<name>A0AAD7ZKL3_DIPPU</name>
<keyword evidence="2" id="KW-1185">Reference proteome</keyword>
<gene>
    <name evidence="1" type="ORF">L9F63_003577</name>
</gene>
<organism evidence="1 2">
    <name type="scientific">Diploptera punctata</name>
    <name type="common">Pacific beetle cockroach</name>
    <dbReference type="NCBI Taxonomy" id="6984"/>
    <lineage>
        <taxon>Eukaryota</taxon>
        <taxon>Metazoa</taxon>
        <taxon>Ecdysozoa</taxon>
        <taxon>Arthropoda</taxon>
        <taxon>Hexapoda</taxon>
        <taxon>Insecta</taxon>
        <taxon>Pterygota</taxon>
        <taxon>Neoptera</taxon>
        <taxon>Polyneoptera</taxon>
        <taxon>Dictyoptera</taxon>
        <taxon>Blattodea</taxon>
        <taxon>Blaberoidea</taxon>
        <taxon>Blaberidae</taxon>
        <taxon>Diplopterinae</taxon>
        <taxon>Diploptera</taxon>
    </lineage>
</organism>
<feature type="non-terminal residue" evidence="1">
    <location>
        <position position="117"/>
    </location>
</feature>
<accession>A0AAD7ZKL3</accession>